<dbReference type="InterPro" id="IPR050220">
    <property type="entry name" value="Type_II_DNA_Topoisomerases"/>
</dbReference>
<dbReference type="GO" id="GO:0006265">
    <property type="term" value="P:DNA topological change"/>
    <property type="evidence" value="ECO:0007669"/>
    <property type="project" value="InterPro"/>
</dbReference>
<feature type="non-terminal residue" evidence="1">
    <location>
        <position position="224"/>
    </location>
</feature>
<feature type="non-terminal residue" evidence="1">
    <location>
        <position position="1"/>
    </location>
</feature>
<name>K1T8G5_9ZZZZ</name>
<dbReference type="PANTHER" id="PTHR43493:SF5">
    <property type="entry name" value="DNA GYRASE SUBUNIT A, CHLOROPLASTIC_MITOCHONDRIAL"/>
    <property type="match status" value="1"/>
</dbReference>
<dbReference type="PANTHER" id="PTHR43493">
    <property type="entry name" value="DNA GYRASE/TOPOISOMERASE SUBUNIT A"/>
    <property type="match status" value="1"/>
</dbReference>
<dbReference type="Gene3D" id="2.120.10.90">
    <property type="entry name" value="DNA gyrase/topoisomerase IV, subunit A, C-terminal"/>
    <property type="match status" value="1"/>
</dbReference>
<dbReference type="Pfam" id="PF03989">
    <property type="entry name" value="DNA_gyraseA_C"/>
    <property type="match status" value="5"/>
</dbReference>
<dbReference type="GO" id="GO:0009330">
    <property type="term" value="C:DNA topoisomerase type II (double strand cut, ATP-hydrolyzing) complex"/>
    <property type="evidence" value="ECO:0007669"/>
    <property type="project" value="TreeGrafter"/>
</dbReference>
<proteinExistence type="predicted"/>
<dbReference type="GO" id="GO:0003918">
    <property type="term" value="F:DNA topoisomerase type II (double strand cut, ATP-hydrolyzing) activity"/>
    <property type="evidence" value="ECO:0007669"/>
    <property type="project" value="TreeGrafter"/>
</dbReference>
<organism evidence="1">
    <name type="scientific">human gut metagenome</name>
    <dbReference type="NCBI Taxonomy" id="408170"/>
    <lineage>
        <taxon>unclassified sequences</taxon>
        <taxon>metagenomes</taxon>
        <taxon>organismal metagenomes</taxon>
    </lineage>
</organism>
<accession>K1T8G5</accession>
<dbReference type="GO" id="GO:0005737">
    <property type="term" value="C:cytoplasm"/>
    <property type="evidence" value="ECO:0007669"/>
    <property type="project" value="TreeGrafter"/>
</dbReference>
<comment type="caution">
    <text evidence="1">The sequence shown here is derived from an EMBL/GenBank/DDBJ whole genome shotgun (WGS) entry which is preliminary data.</text>
</comment>
<dbReference type="SUPFAM" id="SSF101904">
    <property type="entry name" value="GyrA/ParC C-terminal domain-like"/>
    <property type="match status" value="1"/>
</dbReference>
<dbReference type="GO" id="GO:0003677">
    <property type="term" value="F:DNA binding"/>
    <property type="evidence" value="ECO:0007669"/>
    <property type="project" value="InterPro"/>
</dbReference>
<sequence>RLKAYEIPEAGRTARGTAIVNLLQLAPGEKITAMIPIREYSDDKNLFMVTKTGIVKKTPLMEFSNVRKNGLTAINLREEDELIEVKITDSNSEIFLVTKQGMCIRFQETDVRATGRASMGVIGMNLSPGDEIIGMQLQTQGSDLLIVSENGMGKRTNMDEFTVQKRGGKGVKCYKIVEKTGDVVGAKAVNDDNEIMMITTEGIIIQLRVQDISTLSRITSGVKL</sequence>
<dbReference type="GO" id="GO:0005524">
    <property type="term" value="F:ATP binding"/>
    <property type="evidence" value="ECO:0007669"/>
    <property type="project" value="InterPro"/>
</dbReference>
<dbReference type="EMBL" id="AJWY01005494">
    <property type="protein sequence ID" value="EKC69462.1"/>
    <property type="molecule type" value="Genomic_DNA"/>
</dbReference>
<protein>
    <submittedName>
        <fullName evidence="1">DNA gyrase, A subunit</fullName>
    </submittedName>
</protein>
<dbReference type="InterPro" id="IPR006691">
    <property type="entry name" value="GyrA/parC_rep"/>
</dbReference>
<reference evidence="1" key="1">
    <citation type="journal article" date="2013" name="Environ. Microbiol.">
        <title>Microbiota from the distal guts of lean and obese adolescents exhibit partial functional redundancy besides clear differences in community structure.</title>
        <authorList>
            <person name="Ferrer M."/>
            <person name="Ruiz A."/>
            <person name="Lanza F."/>
            <person name="Haange S.B."/>
            <person name="Oberbach A."/>
            <person name="Till H."/>
            <person name="Bargiela R."/>
            <person name="Campoy C."/>
            <person name="Segura M.T."/>
            <person name="Richter M."/>
            <person name="von Bergen M."/>
            <person name="Seifert J."/>
            <person name="Suarez A."/>
        </authorList>
    </citation>
    <scope>NUCLEOTIDE SEQUENCE</scope>
</reference>
<gene>
    <name evidence="1" type="ORF">LEA_08279</name>
</gene>
<dbReference type="InterPro" id="IPR035516">
    <property type="entry name" value="Gyrase/topoIV_suA_C"/>
</dbReference>
<dbReference type="AlphaFoldDB" id="K1T8G5"/>
<evidence type="ECO:0000313" key="1">
    <source>
        <dbReference type="EMBL" id="EKC69462.1"/>
    </source>
</evidence>